<dbReference type="NCBIfam" id="TIGR01446">
    <property type="entry name" value="DnaD_dom"/>
    <property type="match status" value="1"/>
</dbReference>
<organism evidence="2">
    <name type="scientific">Firmicutes phage HS19</name>
    <dbReference type="NCBI Taxonomy" id="3056397"/>
    <lineage>
        <taxon>Viruses</taxon>
    </lineage>
</organism>
<protein>
    <submittedName>
        <fullName evidence="2">Replisome organizer</fullName>
    </submittedName>
</protein>
<dbReference type="InterPro" id="IPR006343">
    <property type="entry name" value="DnaB/C_C"/>
</dbReference>
<sequence length="304" mass="35681">MAYGWISIHRKIQDNLIWNDKPFNRGAAWIDLLLLANHEDRQVLFNGNAIQVKRGEKITSLRQLSERWGWSITKVKKFLNLLSEEKMISYKSDSKKTVYSIVNYEVYQDNENTKSNTEITLKENRNKTEINQKEIKKKQTIMNNNINNLNNVNNNNGVGQSELNLDDPKLAELIKLYQDCGFGLISPYSAKVLSDYMDMYSFQWVKEAIQIAEQNNIRTLAYINGILKKKKAGTNKPRNNYGKKQTYYRPKQDDEISEESRNLNNKIISNFMEKTKKEEVNTNAIAMQRMQEEFKKMRENNEKI</sequence>
<dbReference type="Gene3D" id="1.10.10.630">
    <property type="entry name" value="DnaD domain-like"/>
    <property type="match status" value="1"/>
</dbReference>
<reference evidence="2" key="1">
    <citation type="submission" date="2023-04" db="EMBL/GenBank/DDBJ databases">
        <title>The human skin virome in hidradenitis suppurativa patients.</title>
        <authorList>
            <person name="Jansen D."/>
        </authorList>
    </citation>
    <scope>NUCLEOTIDE SEQUENCE</scope>
    <source>
        <strain evidence="2">VC4_HSPhageD</strain>
    </source>
</reference>
<dbReference type="Pfam" id="PF07261">
    <property type="entry name" value="DnaB_2"/>
    <property type="match status" value="1"/>
</dbReference>
<evidence type="ECO:0000313" key="2">
    <source>
        <dbReference type="EMBL" id="WLJ26312.1"/>
    </source>
</evidence>
<proteinExistence type="predicted"/>
<dbReference type="EMBL" id="OQ890325">
    <property type="protein sequence ID" value="WLJ26312.1"/>
    <property type="molecule type" value="Genomic_DNA"/>
</dbReference>
<dbReference type="SUPFAM" id="SSF158499">
    <property type="entry name" value="DnaD domain-like"/>
    <property type="match status" value="1"/>
</dbReference>
<dbReference type="InterPro" id="IPR034829">
    <property type="entry name" value="DnaD-like_sf"/>
</dbReference>
<feature type="domain" description="DnaB/C C-terminal" evidence="1">
    <location>
        <begin position="182"/>
        <end position="228"/>
    </location>
</feature>
<accession>A0AA49X8Y7</accession>
<name>A0AA49X8Y7_9VIRU</name>
<evidence type="ECO:0000259" key="1">
    <source>
        <dbReference type="Pfam" id="PF07261"/>
    </source>
</evidence>